<reference evidence="3 6" key="2">
    <citation type="submission" date="2020-08" db="EMBL/GenBank/DDBJ databases">
        <title>Genomic Encyclopedia of Type Strains, Phase IV (KMG-IV): sequencing the most valuable type-strain genomes for metagenomic binning, comparative biology and taxonomic classification.</title>
        <authorList>
            <person name="Goeker M."/>
        </authorList>
    </citation>
    <scope>NUCLEOTIDE SEQUENCE [LARGE SCALE GENOMIC DNA]</scope>
    <source>
        <strain evidence="3 6">DSM 11525</strain>
    </source>
</reference>
<evidence type="ECO:0000256" key="1">
    <source>
        <dbReference type="SAM" id="MobiDB-lite"/>
    </source>
</evidence>
<evidence type="ECO:0000313" key="5">
    <source>
        <dbReference type="Proteomes" id="UP000464675"/>
    </source>
</evidence>
<evidence type="ECO:0008006" key="7">
    <source>
        <dbReference type="Google" id="ProtNLM"/>
    </source>
</evidence>
<dbReference type="EMBL" id="CP047491">
    <property type="protein sequence ID" value="QHQ40220.1"/>
    <property type="molecule type" value="Genomic_DNA"/>
</dbReference>
<keyword evidence="5" id="KW-1185">Reference proteome</keyword>
<evidence type="ECO:0000313" key="3">
    <source>
        <dbReference type="EMBL" id="MBB5212610.1"/>
    </source>
</evidence>
<dbReference type="PROSITE" id="PS51257">
    <property type="entry name" value="PROKAR_LIPOPROTEIN"/>
    <property type="match status" value="1"/>
</dbReference>
<sequence length="176" mass="18465">MRRGFALLAAMLSMSACTSQHSHTQLSLNGGGQAASSSTETSPLISSCPAAIKVDDESVKSRPLNELEDQAIQGMVQSILEGSGPPVVFGGEAGGLQITVKRAYIHPLATSKSAVVVVSVTNEEGAQPVLFRGRYVGLNWSGTDSEFQAALKRALEQALLPLHEQLLEVCASTTEA</sequence>
<keyword evidence="2" id="KW-0732">Signal</keyword>
<dbReference type="Proteomes" id="UP000563601">
    <property type="component" value="Unassembled WGS sequence"/>
</dbReference>
<organism evidence="3 6">
    <name type="scientific">Microbulbifer hydrolyticus</name>
    <dbReference type="NCBI Taxonomy" id="48074"/>
    <lineage>
        <taxon>Bacteria</taxon>
        <taxon>Pseudomonadati</taxon>
        <taxon>Pseudomonadota</taxon>
        <taxon>Gammaproteobacteria</taxon>
        <taxon>Cellvibrionales</taxon>
        <taxon>Microbulbiferaceae</taxon>
        <taxon>Microbulbifer</taxon>
    </lineage>
</organism>
<gene>
    <name evidence="4" type="ORF">GTQ55_15360</name>
    <name evidence="3" type="ORF">HNQ53_002835</name>
</gene>
<name>A0A6P1TF92_9GAMM</name>
<accession>A0A6P1TF92</accession>
<feature type="signal peptide" evidence="2">
    <location>
        <begin position="1"/>
        <end position="22"/>
    </location>
</feature>
<dbReference type="Proteomes" id="UP000464675">
    <property type="component" value="Chromosome"/>
</dbReference>
<evidence type="ECO:0000313" key="6">
    <source>
        <dbReference type="Proteomes" id="UP000563601"/>
    </source>
</evidence>
<feature type="chain" id="PRO_5044645708" description="DUF4410 domain-containing protein" evidence="2">
    <location>
        <begin position="23"/>
        <end position="176"/>
    </location>
</feature>
<feature type="region of interest" description="Disordered" evidence="1">
    <location>
        <begin position="23"/>
        <end position="43"/>
    </location>
</feature>
<dbReference type="EMBL" id="JACHHR010000003">
    <property type="protein sequence ID" value="MBB5212610.1"/>
    <property type="molecule type" value="Genomic_DNA"/>
</dbReference>
<proteinExistence type="predicted"/>
<protein>
    <recommendedName>
        <fullName evidence="7">DUF4410 domain-containing protein</fullName>
    </recommendedName>
</protein>
<dbReference type="OrthoDB" id="9908129at2"/>
<evidence type="ECO:0000256" key="2">
    <source>
        <dbReference type="SAM" id="SignalP"/>
    </source>
</evidence>
<dbReference type="AlphaFoldDB" id="A0A6P1TF92"/>
<evidence type="ECO:0000313" key="4">
    <source>
        <dbReference type="EMBL" id="QHQ40220.1"/>
    </source>
</evidence>
<reference evidence="4 5" key="1">
    <citation type="submission" date="2020-01" db="EMBL/GenBank/DDBJ databases">
        <title>The possibility of degradation of plastic by Microbulbifer hydrolyticus IRE-31.</title>
        <authorList>
            <person name="Liu L."/>
        </authorList>
    </citation>
    <scope>NUCLEOTIDE SEQUENCE [LARGE SCALE GENOMIC DNA]</scope>
    <source>
        <strain evidence="4 5">IRE-31</strain>
    </source>
</reference>
<dbReference type="RefSeq" id="WP_161859518.1">
    <property type="nucleotide sequence ID" value="NZ_CP047491.1"/>
</dbReference>